<evidence type="ECO:0000259" key="2">
    <source>
        <dbReference type="Pfam" id="PF00582"/>
    </source>
</evidence>
<keyword evidence="4" id="KW-1185">Reference proteome</keyword>
<reference evidence="4" key="1">
    <citation type="submission" date="2016-10" db="EMBL/GenBank/DDBJ databases">
        <authorList>
            <person name="Varghese N."/>
            <person name="Submissions S."/>
        </authorList>
    </citation>
    <scope>NUCLEOTIDE SEQUENCE [LARGE SCALE GENOMIC DNA]</scope>
    <source>
        <strain evidence="4">DSM 22427</strain>
    </source>
</reference>
<dbReference type="PANTHER" id="PTHR46268">
    <property type="entry name" value="STRESS RESPONSE PROTEIN NHAX"/>
    <property type="match status" value="1"/>
</dbReference>
<dbReference type="Proteomes" id="UP000199199">
    <property type="component" value="Unassembled WGS sequence"/>
</dbReference>
<dbReference type="InterPro" id="IPR006015">
    <property type="entry name" value="Universal_stress_UspA"/>
</dbReference>
<dbReference type="AlphaFoldDB" id="A0A1I6UVY1"/>
<dbReference type="PANTHER" id="PTHR46268:SF24">
    <property type="entry name" value="UNIVERSAL STRESS PROTEIN"/>
    <property type="match status" value="1"/>
</dbReference>
<dbReference type="PRINTS" id="PR01438">
    <property type="entry name" value="UNVRSLSTRESS"/>
</dbReference>
<dbReference type="InterPro" id="IPR014729">
    <property type="entry name" value="Rossmann-like_a/b/a_fold"/>
</dbReference>
<name>A0A1I6UVY1_9EURY</name>
<gene>
    <name evidence="3" type="ORF">SAMN04488556_4131</name>
</gene>
<dbReference type="CDD" id="cd00293">
    <property type="entry name" value="USP-like"/>
    <property type="match status" value="1"/>
</dbReference>
<dbReference type="RefSeq" id="WP_092907536.1">
    <property type="nucleotide sequence ID" value="NZ_FOZS01000007.1"/>
</dbReference>
<proteinExistence type="inferred from homology"/>
<sequence length="136" mass="15266">MTERILVPIDDTPLTEKVVEYAFERYSDGDIIALHVVTMAEDAPLELSDVSHRNQYDPSSKLFERAEKIANDQGRRIESVTLFGSPARSILQYEREEDVDAIVLGSHGRHGMERFLLGSVAETVTRRAPVPVTVVK</sequence>
<evidence type="ECO:0000313" key="4">
    <source>
        <dbReference type="Proteomes" id="UP000199199"/>
    </source>
</evidence>
<dbReference type="InterPro" id="IPR006016">
    <property type="entry name" value="UspA"/>
</dbReference>
<dbReference type="SUPFAM" id="SSF52402">
    <property type="entry name" value="Adenine nucleotide alpha hydrolases-like"/>
    <property type="match status" value="1"/>
</dbReference>
<organism evidence="3 4">
    <name type="scientific">Halostagnicola kamekurae</name>
    <dbReference type="NCBI Taxonomy" id="619731"/>
    <lineage>
        <taxon>Archaea</taxon>
        <taxon>Methanobacteriati</taxon>
        <taxon>Methanobacteriota</taxon>
        <taxon>Stenosarchaea group</taxon>
        <taxon>Halobacteria</taxon>
        <taxon>Halobacteriales</taxon>
        <taxon>Natrialbaceae</taxon>
        <taxon>Halostagnicola</taxon>
    </lineage>
</organism>
<dbReference type="Gene3D" id="3.40.50.620">
    <property type="entry name" value="HUPs"/>
    <property type="match status" value="1"/>
</dbReference>
<protein>
    <submittedName>
        <fullName evidence="3">Nucleotide-binding universal stress protein, UspA family</fullName>
    </submittedName>
</protein>
<comment type="similarity">
    <text evidence="1">Belongs to the universal stress protein A family.</text>
</comment>
<dbReference type="Pfam" id="PF00582">
    <property type="entry name" value="Usp"/>
    <property type="match status" value="1"/>
</dbReference>
<evidence type="ECO:0000313" key="3">
    <source>
        <dbReference type="EMBL" id="SFT05544.1"/>
    </source>
</evidence>
<feature type="domain" description="UspA" evidence="2">
    <location>
        <begin position="1"/>
        <end position="136"/>
    </location>
</feature>
<dbReference type="EMBL" id="FOZS01000007">
    <property type="protein sequence ID" value="SFT05544.1"/>
    <property type="molecule type" value="Genomic_DNA"/>
</dbReference>
<evidence type="ECO:0000256" key="1">
    <source>
        <dbReference type="ARBA" id="ARBA00008791"/>
    </source>
</evidence>
<accession>A0A1I6UVY1</accession>
<dbReference type="OrthoDB" id="105697at2157"/>